<evidence type="ECO:0000256" key="4">
    <source>
        <dbReference type="ARBA" id="ARBA00023163"/>
    </source>
</evidence>
<dbReference type="InterPro" id="IPR050661">
    <property type="entry name" value="BglG_antiterminators"/>
</dbReference>
<dbReference type="RefSeq" id="WP_117443161.1">
    <property type="nucleotide sequence ID" value="NZ_JAJFEN010000003.1"/>
</dbReference>
<keyword evidence="3" id="KW-0010">Activator</keyword>
<evidence type="ECO:0000259" key="5">
    <source>
        <dbReference type="PROSITE" id="PS51094"/>
    </source>
</evidence>
<dbReference type="OrthoDB" id="3175596at2"/>
<gene>
    <name evidence="7" type="ORF">DXA38_10565</name>
</gene>
<dbReference type="Pfam" id="PF05043">
    <property type="entry name" value="Mga"/>
    <property type="match status" value="1"/>
</dbReference>
<evidence type="ECO:0000313" key="8">
    <source>
        <dbReference type="Proteomes" id="UP000260025"/>
    </source>
</evidence>
<dbReference type="InterPro" id="IPR002178">
    <property type="entry name" value="PTS_EIIA_type-2_dom"/>
</dbReference>
<dbReference type="InterPro" id="IPR036634">
    <property type="entry name" value="PRD_sf"/>
</dbReference>
<dbReference type="AlphaFoldDB" id="A0A3E2VWQ2"/>
<evidence type="ECO:0000256" key="1">
    <source>
        <dbReference type="ARBA" id="ARBA00022737"/>
    </source>
</evidence>
<dbReference type="SUPFAM" id="SSF55804">
    <property type="entry name" value="Phoshotransferase/anion transport protein"/>
    <property type="match status" value="1"/>
</dbReference>
<dbReference type="InterPro" id="IPR011608">
    <property type="entry name" value="PRD"/>
</dbReference>
<dbReference type="InterPro" id="IPR013196">
    <property type="entry name" value="HTH_11"/>
</dbReference>
<evidence type="ECO:0000259" key="6">
    <source>
        <dbReference type="PROSITE" id="PS51372"/>
    </source>
</evidence>
<sequence length="627" mass="73734">MAKSKKEQLFTILKESNKPLPSSFLSAKLNVTERSIRNYVKELNHILQATIIVSSQQGYYLKNNAVRLSDITQPQHLEYSQGQRCRMILKELLFHNHFHYVKFAEKLYVSDVTIQNDIKKVVRPFLAKYPLVLKKQGSEYTLCGNEREKRNLMSNLIKEELKDFSYFYFDELNRKYDYLDLKQAIEIILTKHQLHVNSYTLQNITTHLIVSISRLENNCFISEEAKCIPARSESIQAVTKEIAEFLNDRYQIEFPPVEMDYISFVLQSKTYHAVNTCGKIFDIHEYIESRYIHICNEIVNKLKAYYHIEFDRNSLIRFTFHIKALANRSSLNQYISNPHTKITRATNPFLFEIGVFISDILKEHDILLNDDEIAFLAFHIGAFYDASPEKRKPLHILVMLPKYINSIERFQEKTQELTTLADFIYMDVHPLPQAGYDLIISCDHIDTDIPIFYISPLITDFELASLKDMIHDIFKRKNNAIFTKNDVPIGLFKKNYYAFKDYKALIKNLVDELSQLHYVDEAFFKDVIEREKLSSTAFVEGIALPHSLQMNARQNCFSIVINETPIDWNGSDVYIIILIAFSKENRLMFRDFVDSLINKLYESRDNIISMQRINSYEEFIRWIENEE</sequence>
<feature type="domain" description="PTS EIIA type-2" evidence="5">
    <location>
        <begin position="480"/>
        <end position="626"/>
    </location>
</feature>
<evidence type="ECO:0000256" key="3">
    <source>
        <dbReference type="ARBA" id="ARBA00023159"/>
    </source>
</evidence>
<dbReference type="Gene3D" id="1.10.1790.10">
    <property type="entry name" value="PRD domain"/>
    <property type="match status" value="2"/>
</dbReference>
<dbReference type="Proteomes" id="UP000260025">
    <property type="component" value="Unassembled WGS sequence"/>
</dbReference>
<dbReference type="Pfam" id="PF08279">
    <property type="entry name" value="HTH_11"/>
    <property type="match status" value="1"/>
</dbReference>
<dbReference type="Gene3D" id="3.40.930.10">
    <property type="entry name" value="Mannitol-specific EII, Chain A"/>
    <property type="match status" value="1"/>
</dbReference>
<evidence type="ECO:0000313" key="7">
    <source>
        <dbReference type="EMBL" id="RGC15300.1"/>
    </source>
</evidence>
<evidence type="ECO:0000256" key="2">
    <source>
        <dbReference type="ARBA" id="ARBA00023015"/>
    </source>
</evidence>
<dbReference type="Gene3D" id="1.10.10.10">
    <property type="entry name" value="Winged helix-like DNA-binding domain superfamily/Winged helix DNA-binding domain"/>
    <property type="match status" value="1"/>
</dbReference>
<accession>A0A3E2VWQ2</accession>
<dbReference type="Pfam" id="PF00874">
    <property type="entry name" value="PRD"/>
    <property type="match status" value="2"/>
</dbReference>
<keyword evidence="1" id="KW-0677">Repeat</keyword>
<dbReference type="InterPro" id="IPR007737">
    <property type="entry name" value="Mga_HTH"/>
</dbReference>
<dbReference type="EMBL" id="QVEV01000014">
    <property type="protein sequence ID" value="RGC15300.1"/>
    <property type="molecule type" value="Genomic_DNA"/>
</dbReference>
<reference evidence="7 8" key="1">
    <citation type="submission" date="2018-08" db="EMBL/GenBank/DDBJ databases">
        <title>A genome reference for cultivated species of the human gut microbiota.</title>
        <authorList>
            <person name="Zou Y."/>
            <person name="Xue W."/>
            <person name="Luo G."/>
        </authorList>
    </citation>
    <scope>NUCLEOTIDE SEQUENCE [LARGE SCALE GENOMIC DNA]</scope>
    <source>
        <strain evidence="7 8">OF01-2LB</strain>
    </source>
</reference>
<name>A0A3E2VWQ2_CLOIN</name>
<feature type="domain" description="PRD" evidence="6">
    <location>
        <begin position="172"/>
        <end position="276"/>
    </location>
</feature>
<keyword evidence="4" id="KW-0804">Transcription</keyword>
<protein>
    <submittedName>
        <fullName evidence="7">Transcription antiterminator</fullName>
    </submittedName>
</protein>
<dbReference type="Pfam" id="PF00359">
    <property type="entry name" value="PTS_EIIA_2"/>
    <property type="match status" value="1"/>
</dbReference>
<dbReference type="InterPro" id="IPR016152">
    <property type="entry name" value="PTrfase/Anion_transptr"/>
</dbReference>
<comment type="caution">
    <text evidence="7">The sequence shown here is derived from an EMBL/GenBank/DDBJ whole genome shotgun (WGS) entry which is preliminary data.</text>
</comment>
<dbReference type="InterPro" id="IPR036388">
    <property type="entry name" value="WH-like_DNA-bd_sf"/>
</dbReference>
<dbReference type="PROSITE" id="PS51372">
    <property type="entry name" value="PRD_2"/>
    <property type="match status" value="2"/>
</dbReference>
<dbReference type="PROSITE" id="PS51094">
    <property type="entry name" value="PTS_EIIA_TYPE_2"/>
    <property type="match status" value="1"/>
</dbReference>
<proteinExistence type="predicted"/>
<dbReference type="SUPFAM" id="SSF63520">
    <property type="entry name" value="PTS-regulatory domain, PRD"/>
    <property type="match status" value="2"/>
</dbReference>
<dbReference type="GO" id="GO:0006355">
    <property type="term" value="P:regulation of DNA-templated transcription"/>
    <property type="evidence" value="ECO:0007669"/>
    <property type="project" value="InterPro"/>
</dbReference>
<feature type="domain" description="PRD" evidence="6">
    <location>
        <begin position="286"/>
        <end position="390"/>
    </location>
</feature>
<keyword evidence="2" id="KW-0805">Transcription regulation</keyword>
<dbReference type="PANTHER" id="PTHR30185">
    <property type="entry name" value="CRYPTIC BETA-GLUCOSIDE BGL OPERON ANTITERMINATOR"/>
    <property type="match status" value="1"/>
</dbReference>
<dbReference type="PANTHER" id="PTHR30185:SF12">
    <property type="entry name" value="TRANSCRIPTIONAL REGULATOR MANR"/>
    <property type="match status" value="1"/>
</dbReference>
<organism evidence="7 8">
    <name type="scientific">Clostridium innocuum</name>
    <dbReference type="NCBI Taxonomy" id="1522"/>
    <lineage>
        <taxon>Bacteria</taxon>
        <taxon>Bacillati</taxon>
        <taxon>Bacillota</taxon>
        <taxon>Clostridia</taxon>
        <taxon>Eubacteriales</taxon>
        <taxon>Clostridiaceae</taxon>
        <taxon>Clostridium</taxon>
    </lineage>
</organism>